<evidence type="ECO:0000313" key="10">
    <source>
        <dbReference type="Proteomes" id="UP001305779"/>
    </source>
</evidence>
<keyword evidence="10" id="KW-1185">Reference proteome</keyword>
<dbReference type="Pfam" id="PF00326">
    <property type="entry name" value="Peptidase_S9"/>
    <property type="match status" value="1"/>
</dbReference>
<feature type="domain" description="Peptidase S9 prolyl oligopeptidase catalytic" evidence="7">
    <location>
        <begin position="515"/>
        <end position="699"/>
    </location>
</feature>
<dbReference type="SUPFAM" id="SSF53474">
    <property type="entry name" value="alpha/beta-Hydrolases"/>
    <property type="match status" value="1"/>
</dbReference>
<dbReference type="PRINTS" id="PR00862">
    <property type="entry name" value="PROLIGOPTASE"/>
</dbReference>
<dbReference type="InterPro" id="IPR029058">
    <property type="entry name" value="AB_hydrolase_fold"/>
</dbReference>
<dbReference type="Proteomes" id="UP001305779">
    <property type="component" value="Unassembled WGS sequence"/>
</dbReference>
<dbReference type="SUPFAM" id="SSF50993">
    <property type="entry name" value="Peptidase/esterase 'gauge' domain"/>
    <property type="match status" value="1"/>
</dbReference>
<evidence type="ECO:0000256" key="3">
    <source>
        <dbReference type="ARBA" id="ARBA00011897"/>
    </source>
</evidence>
<dbReference type="InterPro" id="IPR001375">
    <property type="entry name" value="Peptidase_S9_cat"/>
</dbReference>
<reference evidence="9 10" key="1">
    <citation type="journal article" date="2023" name="G3 (Bethesda)">
        <title>A chromosome-level genome assembly of Zasmidium syzygii isolated from banana leaves.</title>
        <authorList>
            <person name="van Westerhoven A.C."/>
            <person name="Mehrabi R."/>
            <person name="Talebi R."/>
            <person name="Steentjes M.B.F."/>
            <person name="Corcolon B."/>
            <person name="Chong P.A."/>
            <person name="Kema G.H.J."/>
            <person name="Seidl M.F."/>
        </authorList>
    </citation>
    <scope>NUCLEOTIDE SEQUENCE [LARGE SCALE GENOMIC DNA]</scope>
    <source>
        <strain evidence="9 10">P124</strain>
    </source>
</reference>
<evidence type="ECO:0000256" key="6">
    <source>
        <dbReference type="ARBA" id="ARBA00022825"/>
    </source>
</evidence>
<keyword evidence="5" id="KW-0378">Hydrolase</keyword>
<dbReference type="PANTHER" id="PTHR42881:SF2">
    <property type="entry name" value="PROLYL ENDOPEPTIDASE"/>
    <property type="match status" value="1"/>
</dbReference>
<dbReference type="EMBL" id="JAXOVC010000008">
    <property type="protein sequence ID" value="KAK4498079.1"/>
    <property type="molecule type" value="Genomic_DNA"/>
</dbReference>
<evidence type="ECO:0000256" key="2">
    <source>
        <dbReference type="ARBA" id="ARBA00005228"/>
    </source>
</evidence>
<keyword evidence="6" id="KW-0720">Serine protease</keyword>
<accession>A0ABR0E9I8</accession>
<name>A0ABR0E9I8_ZASCE</name>
<dbReference type="PANTHER" id="PTHR42881">
    <property type="entry name" value="PROLYL ENDOPEPTIDASE"/>
    <property type="match status" value="1"/>
</dbReference>
<evidence type="ECO:0000256" key="1">
    <source>
        <dbReference type="ARBA" id="ARBA00001070"/>
    </source>
</evidence>
<protein>
    <recommendedName>
        <fullName evidence="3">prolyl oligopeptidase</fullName>
        <ecNumber evidence="3">3.4.21.26</ecNumber>
    </recommendedName>
</protein>
<evidence type="ECO:0000256" key="4">
    <source>
        <dbReference type="ARBA" id="ARBA00022670"/>
    </source>
</evidence>
<gene>
    <name evidence="9" type="ORF">PRZ48_010735</name>
</gene>
<evidence type="ECO:0000313" key="9">
    <source>
        <dbReference type="EMBL" id="KAK4498079.1"/>
    </source>
</evidence>
<organism evidence="9 10">
    <name type="scientific">Zasmidium cellare</name>
    <name type="common">Wine cellar mold</name>
    <name type="synonym">Racodium cellare</name>
    <dbReference type="NCBI Taxonomy" id="395010"/>
    <lineage>
        <taxon>Eukaryota</taxon>
        <taxon>Fungi</taxon>
        <taxon>Dikarya</taxon>
        <taxon>Ascomycota</taxon>
        <taxon>Pezizomycotina</taxon>
        <taxon>Dothideomycetes</taxon>
        <taxon>Dothideomycetidae</taxon>
        <taxon>Mycosphaerellales</taxon>
        <taxon>Mycosphaerellaceae</taxon>
        <taxon>Zasmidium</taxon>
    </lineage>
</organism>
<comment type="similarity">
    <text evidence="2">Belongs to the peptidase S9A family.</text>
</comment>
<evidence type="ECO:0000259" key="8">
    <source>
        <dbReference type="Pfam" id="PF02897"/>
    </source>
</evidence>
<proteinExistence type="inferred from homology"/>
<dbReference type="Gene3D" id="3.40.50.1820">
    <property type="entry name" value="alpha/beta hydrolase"/>
    <property type="match status" value="1"/>
</dbReference>
<evidence type="ECO:0000259" key="7">
    <source>
        <dbReference type="Pfam" id="PF00326"/>
    </source>
</evidence>
<dbReference type="CDD" id="cd12148">
    <property type="entry name" value="fungal_TF_MHR"/>
    <property type="match status" value="1"/>
</dbReference>
<keyword evidence="4" id="KW-0645">Protease</keyword>
<feature type="domain" description="Peptidase S9A N-terminal" evidence="8">
    <location>
        <begin position="14"/>
        <end position="416"/>
    </location>
</feature>
<dbReference type="Gene3D" id="2.130.10.120">
    <property type="entry name" value="Prolyl oligopeptidase, N-terminal domain"/>
    <property type="match status" value="1"/>
</dbReference>
<evidence type="ECO:0000256" key="5">
    <source>
        <dbReference type="ARBA" id="ARBA00022801"/>
    </source>
</evidence>
<sequence>MTLNKPYPSAPRSNTKEHFQSANNGSIEVANPYDWLQNLDSPETKAFVEAQNAAFQDFLPDTDPTILGAKQKIGGILMNTYSDYFVTSAPKFVGDSVFLRVLGRGKPFGATYRWRKQDFLQETALNGDEVVAEPSMFHDESVSGNAIISSAFSQGGKFWAYNEAVSGSDWGIIRVKSVDDSSLLPDEIHDSKFNTKPSSAFAWLGDLGFFYQFWLSAQDTNDGKRRPQLKFHRLGTPQSSDEVVYEEEDHPERTFRASVNDAGSVVVLEIFGATATSKVKLVKIIPGAESLSALEWQSLCDDLSAEWEYLGEDSQTKLQVFWTNAQNGKIVGANIDHLADLKVIVPSAADQVLKSAKLLPDGTILAVRSIDVEDELQAFDTNGQRSGTVETPAKTIVDISHDTDGKTVFIMESSFCYAPRLWSARRPASETKSSGKPVSVFAKPTAASASSTISSKRFFYKSSDGTRVPLFITSDETVEITAKTPVLLYIYGGFGISLIPHFRPEFLAFIRGFRGILATANIRGGSEYGRAWYEAACKEKRQTLFDDIIGAARHIHSDVTKSTETPVILMGESMGALNSCSVMVQQPDLLSGIILNAGAFDILHRREMGIRGRGAEDIGDPYDPVQFDFIRRWEPVHNLKNGQRYPPVLLTAGNQDDLVSMAHSLKMTAALQYAAQGVNGAGIDSQSSGPHGCRSARAWNPHGITDSTLQDLVRFFVKKLIYFVPILDGNDLDDITNVVTHKRPLALCASLVASIFVPGGASVRQMLIPRVVEFLEQLEGPTQPDNETIWMQLQAYAILYAYRPSTDISNPSLDNDSDRRLNHWRLKSAIEDFAMRLGLHRALDEVRLQVKGGEENISDGYAFRKGTYWLWLFTMSHHFALVTETPPTIRQDNSIKSACSLLSHVSKPPRVTRMLAEVDLCMLWNLADLSLPGLAEWWCAPPEDLDPEEATRVLDDADAALDVWSRRWGLHGETDATYPGLDTNNGAVDYHFRATRFWLRTFATRIVHHQSHWNSNTTLNVNLTLKSAEAAEAVCRFLSDIPPLTRDSARYMSDFGWALLAFCGIYIIRIYELFGRAFPVLEHYMTTVEACAKLLIEMAVGSNQIPRIYGERVLDRFNAVMQNNLVENGIDHQAEDLHVDLQWVDDVFQQASALTG</sequence>
<dbReference type="InterPro" id="IPR002470">
    <property type="entry name" value="Peptidase_S9A"/>
</dbReference>
<dbReference type="Pfam" id="PF02897">
    <property type="entry name" value="Peptidase_S9_N"/>
    <property type="match status" value="1"/>
</dbReference>
<comment type="caution">
    <text evidence="9">The sequence shown here is derived from an EMBL/GenBank/DDBJ whole genome shotgun (WGS) entry which is preliminary data.</text>
</comment>
<dbReference type="InterPro" id="IPR051167">
    <property type="entry name" value="Prolyl_oligopep/macrocyclase"/>
</dbReference>
<comment type="catalytic activity">
    <reaction evidence="1">
        <text>Hydrolysis of Pro-|-Xaa &gt;&gt; Ala-|-Xaa in oligopeptides.</text>
        <dbReference type="EC" id="3.4.21.26"/>
    </reaction>
</comment>
<dbReference type="InterPro" id="IPR023302">
    <property type="entry name" value="Pept_S9A_N"/>
</dbReference>
<dbReference type="EC" id="3.4.21.26" evidence="3"/>